<dbReference type="Pfam" id="PF00300">
    <property type="entry name" value="His_Phos_1"/>
    <property type="match status" value="1"/>
</dbReference>
<dbReference type="OrthoDB" id="414418at2759"/>
<dbReference type="Pfam" id="PF10419">
    <property type="entry name" value="TFIIIC_sub6"/>
    <property type="match status" value="1"/>
</dbReference>
<dbReference type="RefSeq" id="XP_038778429.1">
    <property type="nucleotide sequence ID" value="XM_038922501.1"/>
</dbReference>
<feature type="region of interest" description="Disordered" evidence="1">
    <location>
        <begin position="333"/>
        <end position="357"/>
    </location>
</feature>
<dbReference type="PIRSF" id="PIRSF036802">
    <property type="entry name" value="Tau55_TFC7"/>
    <property type="match status" value="1"/>
</dbReference>
<feature type="compositionally biased region" description="Basic and acidic residues" evidence="1">
    <location>
        <begin position="281"/>
        <end position="311"/>
    </location>
</feature>
<evidence type="ECO:0000256" key="1">
    <source>
        <dbReference type="SAM" id="MobiDB-lite"/>
    </source>
</evidence>
<dbReference type="GeneID" id="62195601"/>
<gene>
    <name evidence="3" type="ORF">FOA43_002200</name>
</gene>
<dbReference type="Gene3D" id="2.60.40.4370">
    <property type="match status" value="1"/>
</dbReference>
<sequence length="468" mass="52674">MPLKHLYIVRHGFRSNWLPVDQQLPNPTGVDSDPALAPHGVDQANQLADFVSKELDPKPELIFSSPFYRCVETINPIADKLNLDIYLERGIGEWYKRNRGVIPFPVDHKVMSSFFPRVSDDWEWNTVIPSSVGETEEEVFERCRIFWNKFFPKLEEHFPRVETVIIVTHAATKIALGMSLMGYKNNREFLVAEDGGDGKTTCIQAGTCSLDMYSFDPASQKWHLQINGMTSFLKNGTEMNWMYTDSGFEAGSDEDVAARKKLKDKFGPEPLDSDEATVNTEDERRHGLSESGEDSKETTEAGDNDDGKTGSDMEPTVEPDSEYEDVYVSMVFPPSSNQLEQKSDTAGVPKKSTTGDKASEFDDIKANLYSKGTDSLKKIRISGLSKQRPLVQMHNNLYMGDWSKLVGTELVFNENGGFVTKVDSHVVLHSGKLESHKEEKDPLLKRAIDLAREVQQPRKDDDGDIQMS</sequence>
<keyword evidence="4" id="KW-1185">Reference proteome</keyword>
<evidence type="ECO:0000313" key="3">
    <source>
        <dbReference type="EMBL" id="QPG74864.1"/>
    </source>
</evidence>
<dbReference type="AlphaFoldDB" id="A0A875S6Q7"/>
<accession>A0A875S6Q7</accession>
<dbReference type="InterPro" id="IPR014623">
    <property type="entry name" value="Tfc7/tau55"/>
</dbReference>
<dbReference type="Gene3D" id="3.40.50.1240">
    <property type="entry name" value="Phosphoglycerate mutase-like"/>
    <property type="match status" value="1"/>
</dbReference>
<dbReference type="PANTHER" id="PTHR16469">
    <property type="entry name" value="UBIQUITIN-ASSOCIATED AND SH3 DOMAIN-CONTAINING BA-RELATED"/>
    <property type="match status" value="1"/>
</dbReference>
<dbReference type="GO" id="GO:0016791">
    <property type="term" value="F:phosphatase activity"/>
    <property type="evidence" value="ECO:0007669"/>
    <property type="project" value="UniProtKB-ARBA"/>
</dbReference>
<dbReference type="SMART" id="SM00855">
    <property type="entry name" value="PGAM"/>
    <property type="match status" value="1"/>
</dbReference>
<name>A0A875S6Q7_EENNA</name>
<dbReference type="InterPro" id="IPR019481">
    <property type="entry name" value="TFIIIC_triple_barrel"/>
</dbReference>
<feature type="region of interest" description="Disordered" evidence="1">
    <location>
        <begin position="263"/>
        <end position="320"/>
    </location>
</feature>
<dbReference type="InterPro" id="IPR051710">
    <property type="entry name" value="Phosphatase_SH3-domain"/>
</dbReference>
<dbReference type="InterPro" id="IPR029033">
    <property type="entry name" value="His_PPase_superfam"/>
</dbReference>
<evidence type="ECO:0000259" key="2">
    <source>
        <dbReference type="Pfam" id="PF10419"/>
    </source>
</evidence>
<dbReference type="FunFam" id="3.40.50.1240:FF:000034">
    <property type="entry name" value="Transcription factor TFIIIC subunit"/>
    <property type="match status" value="1"/>
</dbReference>
<dbReference type="CDD" id="cd07067">
    <property type="entry name" value="HP_PGM_like"/>
    <property type="match status" value="1"/>
</dbReference>
<reference evidence="3" key="1">
    <citation type="submission" date="2020-10" db="EMBL/GenBank/DDBJ databases">
        <authorList>
            <person name="Roach M.J.R."/>
        </authorList>
    </citation>
    <scope>NUCLEOTIDE SEQUENCE</scope>
    <source>
        <strain evidence="3">CBS 1945</strain>
    </source>
</reference>
<dbReference type="KEGG" id="bnn:FOA43_002200"/>
<evidence type="ECO:0000313" key="4">
    <source>
        <dbReference type="Proteomes" id="UP000662931"/>
    </source>
</evidence>
<proteinExistence type="predicted"/>
<dbReference type="InterPro" id="IPR013078">
    <property type="entry name" value="His_Pase_superF_clade-1"/>
</dbReference>
<dbReference type="PANTHER" id="PTHR16469:SF51">
    <property type="entry name" value="TRANSCRIPTION FACTOR TAU 55 KDA SUBUNIT"/>
    <property type="match status" value="1"/>
</dbReference>
<dbReference type="EMBL" id="CP064813">
    <property type="protein sequence ID" value="QPG74864.1"/>
    <property type="molecule type" value="Genomic_DNA"/>
</dbReference>
<dbReference type="SUPFAM" id="SSF53254">
    <property type="entry name" value="Phosphoglycerate mutase-like"/>
    <property type="match status" value="1"/>
</dbReference>
<dbReference type="Proteomes" id="UP000662931">
    <property type="component" value="Chromosome 2"/>
</dbReference>
<protein>
    <recommendedName>
        <fullName evidence="2">Transcription factor TFIIIC triple barrel domain-containing protein</fullName>
    </recommendedName>
</protein>
<organism evidence="3 4">
    <name type="scientific">Eeniella nana</name>
    <name type="common">Yeast</name>
    <name type="synonym">Brettanomyces nanus</name>
    <dbReference type="NCBI Taxonomy" id="13502"/>
    <lineage>
        <taxon>Eukaryota</taxon>
        <taxon>Fungi</taxon>
        <taxon>Dikarya</taxon>
        <taxon>Ascomycota</taxon>
        <taxon>Saccharomycotina</taxon>
        <taxon>Pichiomycetes</taxon>
        <taxon>Pichiales</taxon>
        <taxon>Pichiaceae</taxon>
        <taxon>Brettanomyces</taxon>
    </lineage>
</organism>
<feature type="domain" description="Transcription factor TFIIIC triple barrel" evidence="2">
    <location>
        <begin position="322"/>
        <end position="416"/>
    </location>
</feature>